<accession>A0AAW3S1B8</accession>
<name>A0AAW3S1B8_STEMA</name>
<dbReference type="AlphaFoldDB" id="A0AAW3S1B8"/>
<dbReference type="RefSeq" id="WP_180848920.1">
    <property type="nucleotide sequence ID" value="NZ_JAMKQH010000033.1"/>
</dbReference>
<sequence>MSNDKTTLADVQPGGRVRLGTPGARWAAIGEPDPHGTRYDCERAALVMGDLTDDELANAVFMHGNERQTMAELIGGATPAIAYLTAAKDRIRWLSRALAAAESLSAQPSPGGQEYAWNIAELVRVDLDRQSCPDAYMRIAMESVVKHLAARQPVGEPAYNSAGISLTACQLHEALLMAGDPELDVPFEDRSLVRIFWTETGHSGPGLYCECVDAEEEGCIRLDGTAPAIGQSAQAVGSGQFRAQVADLLRSEFDLEIAAPEDHRHDDGSGEADRIAGKIIALLDSQAVGNG</sequence>
<evidence type="ECO:0000313" key="1">
    <source>
        <dbReference type="EMBL" id="MBA0310425.1"/>
    </source>
</evidence>
<reference evidence="1" key="1">
    <citation type="submission" date="2018-09" db="EMBL/GenBank/DDBJ databases">
        <authorList>
            <person name="Groschel M."/>
            <person name="Kohl T."/>
            <person name="Conchillo-Sole O."/>
            <person name="Mamat U."/>
            <person name="Yero D."/>
            <person name="Niemann S."/>
            <person name="Daura X."/>
            <person name="Gibert I."/>
        </authorList>
    </citation>
    <scope>NUCLEOTIDE SEQUENCE</scope>
    <source>
        <strain evidence="1">OG156</strain>
    </source>
</reference>
<gene>
    <name evidence="1" type="ORF">D7Y33_05250</name>
</gene>
<comment type="caution">
    <text evidence="1">The sequence shown here is derived from an EMBL/GenBank/DDBJ whole genome shotgun (WGS) entry which is preliminary data.</text>
</comment>
<reference evidence="1" key="2">
    <citation type="journal article" date="2020" name="Front. Microbiol.">
        <title>Genetic Variants of the DSF Quorum Sensing System in Stenotrophomonas maltophilia Influence Virulence and Resistance Phenotypes Among Genotypically Diverse Clinical Isolates.</title>
        <authorList>
            <person name="Yero D."/>
            <person name="Huedo P."/>
            <person name="Conchillo-Sole O."/>
            <person name="Martinez-Servat S."/>
            <person name="Mamat U."/>
            <person name="Coves X."/>
            <person name="Llanas F."/>
            <person name="Roca I."/>
            <person name="Vila J."/>
            <person name="Schaible U.E."/>
            <person name="Daura X."/>
            <person name="Gibert I."/>
        </authorList>
    </citation>
    <scope>NUCLEOTIDE SEQUENCE</scope>
    <source>
        <strain evidence="1">OG156</strain>
    </source>
</reference>
<dbReference type="EMBL" id="RAUE01000010">
    <property type="protein sequence ID" value="MBA0310425.1"/>
    <property type="molecule type" value="Genomic_DNA"/>
</dbReference>
<protein>
    <submittedName>
        <fullName evidence="1">Uncharacterized protein</fullName>
    </submittedName>
</protein>
<dbReference type="Proteomes" id="UP000822271">
    <property type="component" value="Unassembled WGS sequence"/>
</dbReference>
<organism evidence="1 2">
    <name type="scientific">Stenotrophomonas maltophilia</name>
    <name type="common">Pseudomonas maltophilia</name>
    <name type="synonym">Xanthomonas maltophilia</name>
    <dbReference type="NCBI Taxonomy" id="40324"/>
    <lineage>
        <taxon>Bacteria</taxon>
        <taxon>Pseudomonadati</taxon>
        <taxon>Pseudomonadota</taxon>
        <taxon>Gammaproteobacteria</taxon>
        <taxon>Lysobacterales</taxon>
        <taxon>Lysobacteraceae</taxon>
        <taxon>Stenotrophomonas</taxon>
        <taxon>Stenotrophomonas maltophilia group</taxon>
    </lineage>
</organism>
<evidence type="ECO:0000313" key="2">
    <source>
        <dbReference type="Proteomes" id="UP000822271"/>
    </source>
</evidence>
<proteinExistence type="predicted"/>